<feature type="transmembrane region" description="Helical" evidence="7">
    <location>
        <begin position="66"/>
        <end position="88"/>
    </location>
</feature>
<evidence type="ECO:0000256" key="7">
    <source>
        <dbReference type="SAM" id="Phobius"/>
    </source>
</evidence>
<feature type="transmembrane region" description="Helical" evidence="7">
    <location>
        <begin position="235"/>
        <end position="254"/>
    </location>
</feature>
<feature type="region of interest" description="Disordered" evidence="6">
    <location>
        <begin position="589"/>
        <end position="617"/>
    </location>
</feature>
<dbReference type="Pfam" id="PF02690">
    <property type="entry name" value="Na_Pi_cotrans"/>
    <property type="match status" value="2"/>
</dbReference>
<dbReference type="EMBL" id="JBFBVU010000005">
    <property type="protein sequence ID" value="MEV8466331.1"/>
    <property type="molecule type" value="Genomic_DNA"/>
</dbReference>
<protein>
    <submittedName>
        <fullName evidence="8">Na/Pi symporter</fullName>
    </submittedName>
</protein>
<evidence type="ECO:0000256" key="2">
    <source>
        <dbReference type="ARBA" id="ARBA00022475"/>
    </source>
</evidence>
<dbReference type="RefSeq" id="WP_366192134.1">
    <property type="nucleotide sequence ID" value="NZ_JBFBVU010000005.1"/>
</dbReference>
<accession>A0ABV3L474</accession>
<dbReference type="PANTHER" id="PTHR10010">
    <property type="entry name" value="SOLUTE CARRIER FAMILY 34 SODIUM PHOSPHATE , MEMBER 2-RELATED"/>
    <property type="match status" value="1"/>
</dbReference>
<evidence type="ECO:0000313" key="8">
    <source>
        <dbReference type="EMBL" id="MEV8466331.1"/>
    </source>
</evidence>
<keyword evidence="4 7" id="KW-1133">Transmembrane helix</keyword>
<evidence type="ECO:0000256" key="5">
    <source>
        <dbReference type="ARBA" id="ARBA00023136"/>
    </source>
</evidence>
<keyword evidence="9" id="KW-1185">Reference proteome</keyword>
<sequence length="617" mass="66247">MKRLFLPVALLVLIFAFWQSSDVQTIAAGVAIFLFGMMMLEDGFKALGGGMLERMLAGATRSTPRALLFGIVSTTLLQSSSLVSVLTISFLSAGLISLIGGVGIILGANIGTTTGAWLVAGLGLKVNISAYAMPMLAISIVLVFQKNKLLRGGGYVLAGMGFLFLGIHYMKEGFDAVSAQIDLSKFALAGVLGLAVYTLVGTAATVVMQSSHATMVLILTALSAGQITYDNALALAIGSNIGTTITAVLGALGANYQGQRLALAHLIFNVTTAIVALALIVPLREVVDAIAGLVGIAEDDYALKLAVFHTIFNVMGVAMTLPLLHQLVRFLEHRISDKMPGVSQPHFLNASVAEFPQTLEPALRNEIIHLYDNAVSLILKGLNLPRDEVFANKDLEAVVRDNRTQVDLDLALDYERRIKTLHAAIVDYASRAGEDNTNPAMTDKIQLLREAANSIVAAVKSVKHLHKNIDRYTTHPQGTVTTIYDGLRAEIARILVEIDALAKSEPGERSSLWLDQERAEIEEDARSRTLRVDALIRSRQLAPLAATSFLNDSTYAYDAMRELIAVAQGLYAEQDSALAEVEGLLVLEDDELDESDTDDTLSQDEGDGTNKTVTEPG</sequence>
<evidence type="ECO:0000256" key="1">
    <source>
        <dbReference type="ARBA" id="ARBA00004651"/>
    </source>
</evidence>
<evidence type="ECO:0000313" key="9">
    <source>
        <dbReference type="Proteomes" id="UP001553161"/>
    </source>
</evidence>
<feature type="compositionally biased region" description="Acidic residues" evidence="6">
    <location>
        <begin position="589"/>
        <end position="607"/>
    </location>
</feature>
<feature type="transmembrane region" description="Helical" evidence="7">
    <location>
        <begin position="126"/>
        <end position="145"/>
    </location>
</feature>
<evidence type="ECO:0000256" key="3">
    <source>
        <dbReference type="ARBA" id="ARBA00022692"/>
    </source>
</evidence>
<keyword evidence="2" id="KW-1003">Cell membrane</keyword>
<feature type="transmembrane region" description="Helical" evidence="7">
    <location>
        <begin position="261"/>
        <end position="281"/>
    </location>
</feature>
<feature type="transmembrane region" description="Helical" evidence="7">
    <location>
        <begin position="301"/>
        <end position="324"/>
    </location>
</feature>
<dbReference type="PANTHER" id="PTHR10010:SF46">
    <property type="entry name" value="SODIUM-DEPENDENT PHOSPHATE TRANSPORT PROTEIN 2B"/>
    <property type="match status" value="1"/>
</dbReference>
<dbReference type="InterPro" id="IPR003841">
    <property type="entry name" value="Na/Pi_transpt"/>
</dbReference>
<feature type="transmembrane region" description="Helical" evidence="7">
    <location>
        <begin position="152"/>
        <end position="170"/>
    </location>
</feature>
<keyword evidence="5 7" id="KW-0472">Membrane</keyword>
<evidence type="ECO:0000256" key="6">
    <source>
        <dbReference type="SAM" id="MobiDB-lite"/>
    </source>
</evidence>
<keyword evidence="3 7" id="KW-0812">Transmembrane</keyword>
<proteinExistence type="predicted"/>
<comment type="caution">
    <text evidence="8">The sequence shown here is derived from an EMBL/GenBank/DDBJ whole genome shotgun (WGS) entry which is preliminary data.</text>
</comment>
<gene>
    <name evidence="8" type="ORF">AB0T83_05975</name>
</gene>
<dbReference type="NCBIfam" id="NF037997">
    <property type="entry name" value="Na_Pi_symport"/>
    <property type="match status" value="1"/>
</dbReference>
<comment type="subcellular location">
    <subcellularLocation>
        <location evidence="1">Cell membrane</location>
        <topology evidence="1">Multi-pass membrane protein</topology>
    </subcellularLocation>
</comment>
<feature type="transmembrane region" description="Helical" evidence="7">
    <location>
        <begin position="186"/>
        <end position="206"/>
    </location>
</feature>
<dbReference type="Proteomes" id="UP001553161">
    <property type="component" value="Unassembled WGS sequence"/>
</dbReference>
<evidence type="ECO:0000256" key="4">
    <source>
        <dbReference type="ARBA" id="ARBA00022989"/>
    </source>
</evidence>
<reference evidence="8 9" key="1">
    <citation type="submission" date="2024-07" db="EMBL/GenBank/DDBJ databases">
        <authorList>
            <person name="Kang M."/>
        </authorList>
    </citation>
    <scope>NUCLEOTIDE SEQUENCE [LARGE SCALE GENOMIC DNA]</scope>
    <source>
        <strain evidence="8 9">DFM31</strain>
    </source>
</reference>
<organism evidence="8 9">
    <name type="scientific">Meridianimarinicoccus marinus</name>
    <dbReference type="NCBI Taxonomy" id="3231483"/>
    <lineage>
        <taxon>Bacteria</taxon>
        <taxon>Pseudomonadati</taxon>
        <taxon>Pseudomonadota</taxon>
        <taxon>Alphaproteobacteria</taxon>
        <taxon>Rhodobacterales</taxon>
        <taxon>Paracoccaceae</taxon>
        <taxon>Meridianimarinicoccus</taxon>
    </lineage>
</organism>
<name>A0ABV3L474_9RHOB</name>
<feature type="transmembrane region" description="Helical" evidence="7">
    <location>
        <begin position="95"/>
        <end position="120"/>
    </location>
</feature>